<comment type="caution">
    <text evidence="4">The sequence shown here is derived from an EMBL/GenBank/DDBJ whole genome shotgun (WGS) entry which is preliminary data.</text>
</comment>
<feature type="domain" description="Transposase IS116/IS110/IS902 C-terminal" evidence="3">
    <location>
        <begin position="190"/>
        <end position="273"/>
    </location>
</feature>
<dbReference type="NCBIfam" id="NF033542">
    <property type="entry name" value="transpos_IS110"/>
    <property type="match status" value="1"/>
</dbReference>
<proteinExistence type="predicted"/>
<dbReference type="Pfam" id="PF01548">
    <property type="entry name" value="DEDD_Tnp_IS110"/>
    <property type="match status" value="1"/>
</dbReference>
<dbReference type="PANTHER" id="PTHR33055:SF13">
    <property type="entry name" value="TRANSPOSASE"/>
    <property type="match status" value="1"/>
</dbReference>
<dbReference type="Proteomes" id="UP000245506">
    <property type="component" value="Unassembled WGS sequence"/>
</dbReference>
<dbReference type="GO" id="GO:0004803">
    <property type="term" value="F:transposase activity"/>
    <property type="evidence" value="ECO:0007669"/>
    <property type="project" value="InterPro"/>
</dbReference>
<keyword evidence="5" id="KW-1185">Reference proteome</keyword>
<evidence type="ECO:0000256" key="1">
    <source>
        <dbReference type="SAM" id="Coils"/>
    </source>
</evidence>
<evidence type="ECO:0000259" key="3">
    <source>
        <dbReference type="Pfam" id="PF02371"/>
    </source>
</evidence>
<protein>
    <submittedName>
        <fullName evidence="4">IS110 family transposase</fullName>
    </submittedName>
</protein>
<dbReference type="RefSeq" id="WP_109822294.1">
    <property type="nucleotide sequence ID" value="NZ_QGKL01000013.1"/>
</dbReference>
<evidence type="ECO:0000313" key="5">
    <source>
        <dbReference type="Proteomes" id="UP000245506"/>
    </source>
</evidence>
<sequence>MEQEINVGIDTSKTQLDIYVRPVGDYFSVENNSQGIKEALKRIKAYQPTRIIIEATGRLELPLACAATKANLPIVVANALQVHKFAASTGKLAKTDKLDAQMIAHYGEALKPRLTEIKADNIQQISDLLARRSQLIDIRTMEKNRDSIMPKEIKASIQRVIKNLQKEIVWVEEKLDKLIDETPDWSKTLAILLSVKGVGKVLAYTLLSDLPELGQLNRKEIAALVGLAPMNRESGAYRGKRRIRGGRARIRTVMFMAMMSTIQSNDKFKHEYQRLVAKGKPKKVALIACMRKMITILNTMVKNGELWDEKLA</sequence>
<dbReference type="GO" id="GO:0003677">
    <property type="term" value="F:DNA binding"/>
    <property type="evidence" value="ECO:0007669"/>
    <property type="project" value="InterPro"/>
</dbReference>
<evidence type="ECO:0000259" key="2">
    <source>
        <dbReference type="Pfam" id="PF01548"/>
    </source>
</evidence>
<keyword evidence="1" id="KW-0175">Coiled coil</keyword>
<dbReference type="Pfam" id="PF02371">
    <property type="entry name" value="Transposase_20"/>
    <property type="match status" value="1"/>
</dbReference>
<dbReference type="EMBL" id="QGKL01000013">
    <property type="protein sequence ID" value="PWQ98193.1"/>
    <property type="molecule type" value="Genomic_DNA"/>
</dbReference>
<reference evidence="4 5" key="1">
    <citation type="submission" date="2018-05" db="EMBL/GenBank/DDBJ databases">
        <title>Leucothrix arctica sp. nov., isolated from Arctic seawater.</title>
        <authorList>
            <person name="Choi A."/>
            <person name="Baek K."/>
        </authorList>
    </citation>
    <scope>NUCLEOTIDE SEQUENCE [LARGE SCALE GENOMIC DNA]</scope>
    <source>
        <strain evidence="4 5">IMCC9719</strain>
    </source>
</reference>
<organism evidence="4 5">
    <name type="scientific">Leucothrix arctica</name>
    <dbReference type="NCBI Taxonomy" id="1481894"/>
    <lineage>
        <taxon>Bacteria</taxon>
        <taxon>Pseudomonadati</taxon>
        <taxon>Pseudomonadota</taxon>
        <taxon>Gammaproteobacteria</taxon>
        <taxon>Thiotrichales</taxon>
        <taxon>Thiotrichaceae</taxon>
        <taxon>Leucothrix</taxon>
    </lineage>
</organism>
<name>A0A317CL92_9GAMM</name>
<dbReference type="PANTHER" id="PTHR33055">
    <property type="entry name" value="TRANSPOSASE FOR INSERTION SEQUENCE ELEMENT IS1111A"/>
    <property type="match status" value="1"/>
</dbReference>
<dbReference type="AlphaFoldDB" id="A0A317CL92"/>
<dbReference type="OrthoDB" id="9795150at2"/>
<dbReference type="GO" id="GO:0006313">
    <property type="term" value="P:DNA transposition"/>
    <property type="evidence" value="ECO:0007669"/>
    <property type="project" value="InterPro"/>
</dbReference>
<dbReference type="InterPro" id="IPR047650">
    <property type="entry name" value="Transpos_IS110"/>
</dbReference>
<dbReference type="InterPro" id="IPR003346">
    <property type="entry name" value="Transposase_20"/>
</dbReference>
<accession>A0A317CL92</accession>
<gene>
    <name evidence="4" type="ORF">DKT75_04730</name>
</gene>
<feature type="coiled-coil region" evidence="1">
    <location>
        <begin position="154"/>
        <end position="181"/>
    </location>
</feature>
<evidence type="ECO:0000313" key="4">
    <source>
        <dbReference type="EMBL" id="PWQ98193.1"/>
    </source>
</evidence>
<feature type="domain" description="Transposase IS110-like N-terminal" evidence="2">
    <location>
        <begin position="7"/>
        <end position="145"/>
    </location>
</feature>
<dbReference type="InterPro" id="IPR002525">
    <property type="entry name" value="Transp_IS110-like_N"/>
</dbReference>